<dbReference type="InterPro" id="IPR031833">
    <property type="entry name" value="DUF4748"/>
</dbReference>
<sequence>MSWPFVIARSYLPTNPRLPLCRRSLATKMNTISFPLGPTKERAQHANTSNLGQIVLAWLGLPLSGGGAYYFAKKGINADRAARLEERRIKKAMIDSPEYSPRLQSKPTNPRDAESMSVDNNERAVRMDTAGTQLQTRRSTPSPANHGPAT</sequence>
<proteinExistence type="predicted"/>
<evidence type="ECO:0000313" key="3">
    <source>
        <dbReference type="Proteomes" id="UP000756346"/>
    </source>
</evidence>
<name>A0A9P9BJK6_9PEZI</name>
<keyword evidence="3" id="KW-1185">Reference proteome</keyword>
<evidence type="ECO:0000256" key="1">
    <source>
        <dbReference type="SAM" id="MobiDB-lite"/>
    </source>
</evidence>
<dbReference type="GeneID" id="70191758"/>
<comment type="caution">
    <text evidence="2">The sequence shown here is derived from an EMBL/GenBank/DDBJ whole genome shotgun (WGS) entry which is preliminary data.</text>
</comment>
<reference evidence="2" key="1">
    <citation type="journal article" date="2021" name="Nat. Commun.">
        <title>Genetic determinants of endophytism in the Arabidopsis root mycobiome.</title>
        <authorList>
            <person name="Mesny F."/>
            <person name="Miyauchi S."/>
            <person name="Thiergart T."/>
            <person name="Pickel B."/>
            <person name="Atanasova L."/>
            <person name="Karlsson M."/>
            <person name="Huettel B."/>
            <person name="Barry K.W."/>
            <person name="Haridas S."/>
            <person name="Chen C."/>
            <person name="Bauer D."/>
            <person name="Andreopoulos W."/>
            <person name="Pangilinan J."/>
            <person name="LaButti K."/>
            <person name="Riley R."/>
            <person name="Lipzen A."/>
            <person name="Clum A."/>
            <person name="Drula E."/>
            <person name="Henrissat B."/>
            <person name="Kohler A."/>
            <person name="Grigoriev I.V."/>
            <person name="Martin F.M."/>
            <person name="Hacquard S."/>
        </authorList>
    </citation>
    <scope>NUCLEOTIDE SEQUENCE</scope>
    <source>
        <strain evidence="2">MPI-CAGE-CH-0230</strain>
    </source>
</reference>
<dbReference type="Pfam" id="PF15932">
    <property type="entry name" value="DUF4748"/>
    <property type="match status" value="1"/>
</dbReference>
<protein>
    <submittedName>
        <fullName evidence="2">Uncharacterized protein</fullName>
    </submittedName>
</protein>
<dbReference type="AlphaFoldDB" id="A0A9P9BJK6"/>
<accession>A0A9P9BJK6</accession>
<dbReference type="PANTHER" id="PTHR41800">
    <property type="entry name" value="EXPRESSED PROTEIN"/>
    <property type="match status" value="1"/>
</dbReference>
<feature type="compositionally biased region" description="Polar residues" evidence="1">
    <location>
        <begin position="130"/>
        <end position="143"/>
    </location>
</feature>
<feature type="region of interest" description="Disordered" evidence="1">
    <location>
        <begin position="93"/>
        <end position="150"/>
    </location>
</feature>
<dbReference type="RefSeq" id="XP_046005698.1">
    <property type="nucleotide sequence ID" value="XM_046162212.1"/>
</dbReference>
<dbReference type="OrthoDB" id="2559326at2759"/>
<feature type="compositionally biased region" description="Basic and acidic residues" evidence="1">
    <location>
        <begin position="109"/>
        <end position="126"/>
    </location>
</feature>
<dbReference type="PANTHER" id="PTHR41800:SF1">
    <property type="entry name" value="EXPRESSED PROTEIN"/>
    <property type="match status" value="1"/>
</dbReference>
<dbReference type="Proteomes" id="UP000756346">
    <property type="component" value="Unassembled WGS sequence"/>
</dbReference>
<organism evidence="2 3">
    <name type="scientific">Microdochium trichocladiopsis</name>
    <dbReference type="NCBI Taxonomy" id="1682393"/>
    <lineage>
        <taxon>Eukaryota</taxon>
        <taxon>Fungi</taxon>
        <taxon>Dikarya</taxon>
        <taxon>Ascomycota</taxon>
        <taxon>Pezizomycotina</taxon>
        <taxon>Sordariomycetes</taxon>
        <taxon>Xylariomycetidae</taxon>
        <taxon>Xylariales</taxon>
        <taxon>Microdochiaceae</taxon>
        <taxon>Microdochium</taxon>
    </lineage>
</organism>
<evidence type="ECO:0000313" key="2">
    <source>
        <dbReference type="EMBL" id="KAH7016074.1"/>
    </source>
</evidence>
<dbReference type="EMBL" id="JAGTJQ010000012">
    <property type="protein sequence ID" value="KAH7016074.1"/>
    <property type="molecule type" value="Genomic_DNA"/>
</dbReference>
<gene>
    <name evidence="2" type="ORF">B0I36DRAFT_42263</name>
</gene>